<dbReference type="AlphaFoldDB" id="A0A0V1E9E8"/>
<comment type="caution">
    <text evidence="1">The sequence shown here is derived from an EMBL/GenBank/DDBJ whole genome shotgun (WGS) entry which is preliminary data.</text>
</comment>
<organism evidence="1 2">
    <name type="scientific">Trichinella pseudospiralis</name>
    <name type="common">Parasitic roundworm</name>
    <dbReference type="NCBI Taxonomy" id="6337"/>
    <lineage>
        <taxon>Eukaryota</taxon>
        <taxon>Metazoa</taxon>
        <taxon>Ecdysozoa</taxon>
        <taxon>Nematoda</taxon>
        <taxon>Enoplea</taxon>
        <taxon>Dorylaimia</taxon>
        <taxon>Trichinellida</taxon>
        <taxon>Trichinellidae</taxon>
        <taxon>Trichinella</taxon>
    </lineage>
</organism>
<protein>
    <submittedName>
        <fullName evidence="1">Uncharacterized protein</fullName>
    </submittedName>
</protein>
<evidence type="ECO:0000313" key="1">
    <source>
        <dbReference type="EMBL" id="KRY70478.1"/>
    </source>
</evidence>
<name>A0A0V1E9E8_TRIPS</name>
<proteinExistence type="predicted"/>
<sequence>MDKILRKATTKVAQLSIKLSSSNVGCRSKKRNSPRQVDLKTLSALHLSPMRKHFLSTQSIYCHNGLHHETLRFSELYVYFNKYSNDDGPNEQQGAGRDERHLVAENAPRSTKTQTNLLYETTFLLSFLLHYESRVPRMFSCRQMTPSLTTRFEKTVGTNCRRRRHRTQIDLCQNELRVTTTVIKSN</sequence>
<dbReference type="EMBL" id="JYDR01000073">
    <property type="protein sequence ID" value="KRY70478.1"/>
    <property type="molecule type" value="Genomic_DNA"/>
</dbReference>
<gene>
    <name evidence="1" type="ORF">T4A_6242</name>
</gene>
<evidence type="ECO:0000313" key="2">
    <source>
        <dbReference type="Proteomes" id="UP000054632"/>
    </source>
</evidence>
<reference evidence="1 2" key="1">
    <citation type="submission" date="2015-01" db="EMBL/GenBank/DDBJ databases">
        <title>Evolution of Trichinella species and genotypes.</title>
        <authorList>
            <person name="Korhonen P.K."/>
            <person name="Edoardo P."/>
            <person name="Giuseppe L.R."/>
            <person name="Gasser R.B."/>
        </authorList>
    </citation>
    <scope>NUCLEOTIDE SEQUENCE [LARGE SCALE GENOMIC DNA]</scope>
    <source>
        <strain evidence="1">ISS13</strain>
    </source>
</reference>
<accession>A0A0V1E9E8</accession>
<dbReference type="Proteomes" id="UP000054632">
    <property type="component" value="Unassembled WGS sequence"/>
</dbReference>